<proteinExistence type="predicted"/>
<sequence length="119" mass="12767">MKWILGILINAVLFIALAGYFGDSFYIEGFGAAIGASIVLAILNILVKPILIILTLPITLVSLGLFLFVINGVTLLLTDAIIGDAFEISGLGMAIFISAIMSIINLVIQNFILDKKQKK</sequence>
<dbReference type="EMBL" id="SWBM01000012">
    <property type="protein sequence ID" value="TKC13853.1"/>
    <property type="molecule type" value="Genomic_DNA"/>
</dbReference>
<feature type="transmembrane region" description="Helical" evidence="1">
    <location>
        <begin position="54"/>
        <end position="78"/>
    </location>
</feature>
<keyword evidence="3" id="KW-1185">Reference proteome</keyword>
<reference evidence="2 3" key="1">
    <citation type="journal article" date="2011" name="J. Microbiol.">
        <title>Bacillus kyonggiensis sp. nov., isolated from soil of a lettuce field.</title>
        <authorList>
            <person name="Dong K."/>
            <person name="Lee S."/>
        </authorList>
    </citation>
    <scope>NUCLEOTIDE SEQUENCE [LARGE SCALE GENOMIC DNA]</scope>
    <source>
        <strain evidence="2 3">NB22</strain>
    </source>
</reference>
<dbReference type="Proteomes" id="UP000307756">
    <property type="component" value="Unassembled WGS sequence"/>
</dbReference>
<dbReference type="RefSeq" id="WP_136833788.1">
    <property type="nucleotide sequence ID" value="NZ_SWBM01000012.1"/>
</dbReference>
<feature type="transmembrane region" description="Helical" evidence="1">
    <location>
        <begin position="28"/>
        <end position="47"/>
    </location>
</feature>
<evidence type="ECO:0000313" key="3">
    <source>
        <dbReference type="Proteomes" id="UP000307756"/>
    </source>
</evidence>
<dbReference type="PANTHER" id="PTHR37309:SF1">
    <property type="entry name" value="SLR0284 PROTEIN"/>
    <property type="match status" value="1"/>
</dbReference>
<feature type="transmembrane region" description="Helical" evidence="1">
    <location>
        <begin position="90"/>
        <end position="113"/>
    </location>
</feature>
<dbReference type="PANTHER" id="PTHR37309">
    <property type="entry name" value="SLR0284 PROTEIN"/>
    <property type="match status" value="1"/>
</dbReference>
<comment type="caution">
    <text evidence="2">The sequence shown here is derived from an EMBL/GenBank/DDBJ whole genome shotgun (WGS) entry which is preliminary data.</text>
</comment>
<dbReference type="AlphaFoldDB" id="A0A4U1CW55"/>
<keyword evidence="1" id="KW-0812">Transmembrane</keyword>
<keyword evidence="1" id="KW-1133">Transmembrane helix</keyword>
<gene>
    <name evidence="2" type="ORF">FA727_22960</name>
</gene>
<keyword evidence="1" id="KW-0472">Membrane</keyword>
<dbReference type="OrthoDB" id="7205479at2"/>
<name>A0A4U1CW55_9BACI</name>
<protein>
    <submittedName>
        <fullName evidence="2">Phage holin family protein</fullName>
    </submittedName>
</protein>
<dbReference type="InterPro" id="IPR007165">
    <property type="entry name" value="Phage_holin_4_2"/>
</dbReference>
<organism evidence="2 3">
    <name type="scientific">Robertmurraya kyonggiensis</name>
    <dbReference type="NCBI Taxonomy" id="1037680"/>
    <lineage>
        <taxon>Bacteria</taxon>
        <taxon>Bacillati</taxon>
        <taxon>Bacillota</taxon>
        <taxon>Bacilli</taxon>
        <taxon>Bacillales</taxon>
        <taxon>Bacillaceae</taxon>
        <taxon>Robertmurraya</taxon>
    </lineage>
</organism>
<evidence type="ECO:0000256" key="1">
    <source>
        <dbReference type="SAM" id="Phobius"/>
    </source>
</evidence>
<accession>A0A4U1CW55</accession>
<dbReference type="Pfam" id="PF04020">
    <property type="entry name" value="Phage_holin_4_2"/>
    <property type="match status" value="1"/>
</dbReference>
<evidence type="ECO:0000313" key="2">
    <source>
        <dbReference type="EMBL" id="TKC13853.1"/>
    </source>
</evidence>